<dbReference type="GO" id="GO:0005840">
    <property type="term" value="C:ribosome"/>
    <property type="evidence" value="ECO:0007669"/>
    <property type="project" value="UniProtKB-KW"/>
</dbReference>
<dbReference type="InterPro" id="IPR047806">
    <property type="entry name" value="IHF_actinobact"/>
</dbReference>
<dbReference type="AlphaFoldDB" id="A0A516Q000"/>
<dbReference type="InterPro" id="IPR010979">
    <property type="entry name" value="Ribosomal_uS13-like_H2TH"/>
</dbReference>
<evidence type="ECO:0000256" key="1">
    <source>
        <dbReference type="SAM" id="MobiDB-lite"/>
    </source>
</evidence>
<feature type="region of interest" description="Disordered" evidence="1">
    <location>
        <begin position="1"/>
        <end position="25"/>
    </location>
</feature>
<evidence type="ECO:0000313" key="4">
    <source>
        <dbReference type="Proteomes" id="UP000319263"/>
    </source>
</evidence>
<protein>
    <submittedName>
        <fullName evidence="3">30S ribosomal protein S13</fullName>
    </submittedName>
</protein>
<proteinExistence type="predicted"/>
<evidence type="ECO:0000259" key="2">
    <source>
        <dbReference type="Pfam" id="PF22525"/>
    </source>
</evidence>
<dbReference type="Proteomes" id="UP000319263">
    <property type="component" value="Chromosome"/>
</dbReference>
<gene>
    <name evidence="3" type="ORF">FOE78_13305</name>
</gene>
<dbReference type="EMBL" id="CP041692">
    <property type="protein sequence ID" value="QDP96754.1"/>
    <property type="molecule type" value="Genomic_DNA"/>
</dbReference>
<organism evidence="3 4">
    <name type="scientific">Microlunatus elymi</name>
    <dbReference type="NCBI Taxonomy" id="2596828"/>
    <lineage>
        <taxon>Bacteria</taxon>
        <taxon>Bacillati</taxon>
        <taxon>Actinomycetota</taxon>
        <taxon>Actinomycetes</taxon>
        <taxon>Propionibacteriales</taxon>
        <taxon>Propionibacteriaceae</taxon>
        <taxon>Microlunatus</taxon>
    </lineage>
</organism>
<keyword evidence="3" id="KW-0687">Ribonucleoprotein</keyword>
<dbReference type="NCBIfam" id="NF041260">
    <property type="entry name" value="actino_IHF"/>
    <property type="match status" value="1"/>
</dbReference>
<evidence type="ECO:0000313" key="3">
    <source>
        <dbReference type="EMBL" id="QDP96754.1"/>
    </source>
</evidence>
<keyword evidence="3" id="KW-0689">Ribosomal protein</keyword>
<dbReference type="Gene3D" id="1.10.8.50">
    <property type="match status" value="1"/>
</dbReference>
<feature type="domain" description="Integration host factor-like helix-two turn-helix" evidence="2">
    <location>
        <begin position="37"/>
        <end position="107"/>
    </location>
</feature>
<dbReference type="OrthoDB" id="3197442at2"/>
<name>A0A516Q000_9ACTN</name>
<accession>A0A516Q000</accession>
<keyword evidence="4" id="KW-1185">Reference proteome</keyword>
<dbReference type="InterPro" id="IPR055201">
    <property type="entry name" value="IHF-like_H2TH"/>
</dbReference>
<sequence length="112" mass="12490">MDGVVVPIPPLSEEQRQQARDAATAARRRRAEVKEWLRSGKLTIAAVLELADQDDVVAHTKVIDVLKSQPRVGDVRAAKVMERLKIAPNRRLRGLGRHQIDGLVAEFPPDQQ</sequence>
<dbReference type="KEGG" id="mik:FOE78_13305"/>
<dbReference type="Pfam" id="PF22525">
    <property type="entry name" value="H2TH_5"/>
    <property type="match status" value="1"/>
</dbReference>
<dbReference type="SUPFAM" id="SSF46946">
    <property type="entry name" value="S13-like H2TH domain"/>
    <property type="match status" value="1"/>
</dbReference>
<reference evidence="3 4" key="1">
    <citation type="submission" date="2019-07" db="EMBL/GenBank/DDBJ databases">
        <title>Microlunatus dokdonensis sp. nov. isolated from the rhizospheric soil of the wild plant Elymus tsukushiensis.</title>
        <authorList>
            <person name="Ghim S.-Y."/>
            <person name="Hwang Y.-J."/>
            <person name="Son J.-S."/>
            <person name="Shin J.-H."/>
        </authorList>
    </citation>
    <scope>NUCLEOTIDE SEQUENCE [LARGE SCALE GENOMIC DNA]</scope>
    <source>
        <strain evidence="3 4">KUDC0627</strain>
    </source>
</reference>
<dbReference type="GO" id="GO:0003676">
    <property type="term" value="F:nucleic acid binding"/>
    <property type="evidence" value="ECO:0007669"/>
    <property type="project" value="InterPro"/>
</dbReference>